<name>A0A7S6G517_PSEAI</name>
<organism evidence="1">
    <name type="scientific">Pseudomonas aeruginosa</name>
    <dbReference type="NCBI Taxonomy" id="287"/>
    <lineage>
        <taxon>Bacteria</taxon>
        <taxon>Pseudomonadati</taxon>
        <taxon>Pseudomonadota</taxon>
        <taxon>Gammaproteobacteria</taxon>
        <taxon>Pseudomonadales</taxon>
        <taxon>Pseudomonadaceae</taxon>
        <taxon>Pseudomonas</taxon>
    </lineage>
</organism>
<keyword evidence="1" id="KW-0614">Plasmid</keyword>
<geneLocation type="plasmid" evidence="1">
    <name>pSE5416-KPC</name>
</geneLocation>
<protein>
    <submittedName>
        <fullName evidence="1">Uncharacterized protein</fullName>
    </submittedName>
</protein>
<evidence type="ECO:0000313" key="1">
    <source>
        <dbReference type="EMBL" id="QNI17472.1"/>
    </source>
</evidence>
<proteinExistence type="predicted"/>
<accession>A0A7S6G517</accession>
<reference evidence="1" key="1">
    <citation type="submission" date="2019-12" db="EMBL/GenBank/DDBJ databases">
        <title>Compelete sequence of pSE5416-KPC.</title>
        <authorList>
            <person name="Zhou D."/>
        </authorList>
    </citation>
    <scope>NUCLEOTIDE SEQUENCE</scope>
    <source>
        <strain evidence="1">SE5416</strain>
        <plasmid evidence="1">pSE5416-KPC</plasmid>
    </source>
</reference>
<sequence>MCCSGDTARLDGGEEIIAILVRLDHFILASPTQLPLAPLLNPIKGKPVLIVEANLNASIRLLVVTPRGKHGHVLAPVPEKGSFRCPSHFDVPGYHSLDSLVAPCPFANCRAHQWQFPANR</sequence>
<dbReference type="EMBL" id="MN894887">
    <property type="protein sequence ID" value="QNI17472.1"/>
    <property type="molecule type" value="Genomic_DNA"/>
</dbReference>
<dbReference type="AlphaFoldDB" id="A0A7S6G517"/>